<name>A0A813Z639_9BILA</name>
<feature type="transmembrane region" description="Helical" evidence="1">
    <location>
        <begin position="307"/>
        <end position="327"/>
    </location>
</feature>
<dbReference type="Proteomes" id="UP000681722">
    <property type="component" value="Unassembled WGS sequence"/>
</dbReference>
<keyword evidence="1" id="KW-0472">Membrane</keyword>
<dbReference type="EMBL" id="CAJOBC010001424">
    <property type="protein sequence ID" value="CAF3677771.1"/>
    <property type="molecule type" value="Genomic_DNA"/>
</dbReference>
<dbReference type="AlphaFoldDB" id="A0A813Z639"/>
<comment type="caution">
    <text evidence="2">The sequence shown here is derived from an EMBL/GenBank/DDBJ whole genome shotgun (WGS) entry which is preliminary data.</text>
</comment>
<dbReference type="Proteomes" id="UP000663829">
    <property type="component" value="Unassembled WGS sequence"/>
</dbReference>
<proteinExistence type="predicted"/>
<sequence length="379" mass="43525">MENVRQPPVSFQPKYHQICQSDFITMQWINNVEYDVSLLVITNEDDFRQIASVAFQLLSKLCELTQEAVSYQLDIFNLTKFISVNVISKTFFESQAVKTIITFKQTIINSFKRSLLLIQSTTQGNTLMSYLLTNTVLVAAHPLEYASYEDYIYDYDRIYNTTTNESCGCIETRSCFQQPAIYSINSPYYDNHYYCYVSSNIALIWRIPGIYVGCYIVDAVLHSDLQCFYDQTCLSSLLNGIQYPLNNNVTILNSSLTTQYNTATTVGELVQNLMIEQWNNNASYEFYSNTCQPQYCTYSYVSRSTPIFIIITIIGLIGGLTKVYKLLVPLIVRLIRRYIWWPYFERKLVWSDNTVPPVPQPVSASSVTVGDDKLATISI</sequence>
<evidence type="ECO:0000313" key="2">
    <source>
        <dbReference type="EMBL" id="CAF0894059.1"/>
    </source>
</evidence>
<dbReference type="OrthoDB" id="10047228at2759"/>
<protein>
    <submittedName>
        <fullName evidence="2">Uncharacterized protein</fullName>
    </submittedName>
</protein>
<evidence type="ECO:0000313" key="3">
    <source>
        <dbReference type="EMBL" id="CAF3677771.1"/>
    </source>
</evidence>
<keyword evidence="1" id="KW-0812">Transmembrane</keyword>
<reference evidence="2" key="1">
    <citation type="submission" date="2021-02" db="EMBL/GenBank/DDBJ databases">
        <authorList>
            <person name="Nowell W R."/>
        </authorList>
    </citation>
    <scope>NUCLEOTIDE SEQUENCE</scope>
</reference>
<dbReference type="EMBL" id="CAJNOQ010001424">
    <property type="protein sequence ID" value="CAF0894059.1"/>
    <property type="molecule type" value="Genomic_DNA"/>
</dbReference>
<evidence type="ECO:0000313" key="4">
    <source>
        <dbReference type="Proteomes" id="UP000663829"/>
    </source>
</evidence>
<organism evidence="2 4">
    <name type="scientific">Didymodactylos carnosus</name>
    <dbReference type="NCBI Taxonomy" id="1234261"/>
    <lineage>
        <taxon>Eukaryota</taxon>
        <taxon>Metazoa</taxon>
        <taxon>Spiralia</taxon>
        <taxon>Gnathifera</taxon>
        <taxon>Rotifera</taxon>
        <taxon>Eurotatoria</taxon>
        <taxon>Bdelloidea</taxon>
        <taxon>Philodinida</taxon>
        <taxon>Philodinidae</taxon>
        <taxon>Didymodactylos</taxon>
    </lineage>
</organism>
<evidence type="ECO:0000256" key="1">
    <source>
        <dbReference type="SAM" id="Phobius"/>
    </source>
</evidence>
<keyword evidence="4" id="KW-1185">Reference proteome</keyword>
<keyword evidence="1" id="KW-1133">Transmembrane helix</keyword>
<gene>
    <name evidence="2" type="ORF">GPM918_LOCUS8279</name>
    <name evidence="3" type="ORF">SRO942_LOCUS8279</name>
</gene>
<accession>A0A813Z639</accession>